<evidence type="ECO:0000313" key="3">
    <source>
        <dbReference type="EMBL" id="KZF21530.1"/>
    </source>
</evidence>
<evidence type="ECO:0008006" key="5">
    <source>
        <dbReference type="Google" id="ProtNLM"/>
    </source>
</evidence>
<dbReference type="GeneID" id="28901270"/>
<keyword evidence="2" id="KW-0472">Membrane</keyword>
<evidence type="ECO:0000313" key="4">
    <source>
        <dbReference type="Proteomes" id="UP000076632"/>
    </source>
</evidence>
<dbReference type="Proteomes" id="UP000076632">
    <property type="component" value="Unassembled WGS sequence"/>
</dbReference>
<dbReference type="RefSeq" id="XP_018187085.1">
    <property type="nucleotide sequence ID" value="XM_018336133.1"/>
</dbReference>
<dbReference type="OMA" id="RNDEWEY"/>
<dbReference type="InParanoid" id="A0A165FYD8"/>
<gene>
    <name evidence="3" type="ORF">L228DRAFT_283682</name>
</gene>
<organism evidence="3 4">
    <name type="scientific">Xylona heveae (strain CBS 132557 / TC161)</name>
    <dbReference type="NCBI Taxonomy" id="1328760"/>
    <lineage>
        <taxon>Eukaryota</taxon>
        <taxon>Fungi</taxon>
        <taxon>Dikarya</taxon>
        <taxon>Ascomycota</taxon>
        <taxon>Pezizomycotina</taxon>
        <taxon>Xylonomycetes</taxon>
        <taxon>Xylonales</taxon>
        <taxon>Xylonaceae</taxon>
        <taxon>Xylona</taxon>
    </lineage>
</organism>
<keyword evidence="2" id="KW-1133">Transmembrane helix</keyword>
<feature type="compositionally biased region" description="Basic and acidic residues" evidence="1">
    <location>
        <begin position="296"/>
        <end position="328"/>
    </location>
</feature>
<name>A0A165FYD8_XYLHT</name>
<feature type="compositionally biased region" description="Polar residues" evidence="1">
    <location>
        <begin position="335"/>
        <end position="346"/>
    </location>
</feature>
<feature type="region of interest" description="Disordered" evidence="1">
    <location>
        <begin position="296"/>
        <end position="389"/>
    </location>
</feature>
<protein>
    <recommendedName>
        <fullName evidence="5">Peroxin 26</fullName>
    </recommendedName>
</protein>
<dbReference type="OrthoDB" id="3981028at2759"/>
<evidence type="ECO:0000256" key="2">
    <source>
        <dbReference type="SAM" id="Phobius"/>
    </source>
</evidence>
<accession>A0A165FYD8</accession>
<dbReference type="AlphaFoldDB" id="A0A165FYD8"/>
<feature type="transmembrane region" description="Helical" evidence="2">
    <location>
        <begin position="413"/>
        <end position="431"/>
    </location>
</feature>
<sequence>MAEGLEASDSSISSTYQEKLSSSHLLSSSKHGSSSISKAYRQASTLFLTRRLSEALATIEPIVDRPAVENHTDGSAENNYGNNIAELPPIATASRGARVKVWSLYISIVNAIIELGPEDGKAVFGVKEWKTLSGKARDGSIWEEVVTNGYGGREGDVDADVVINLATLLLSHAPTQTLNQERLETYLSSASVPNLDFTSQLAALDNAGLASEIPKTRGNGANSPRELNSRIKILEIYTLHVLPRNDEWDYAEQLISISEYLDEERREAFLHTLHSLKDESLRDKEHEAALLREQQERLEQDQKEAEARRVAEARSAEDKAKSSREASRGDFAINHKTTNGSATVRENNAGALPHSKSAKPGSASRPQVSPNSESRSSVRKRESPPSIYRRATSMMGSLQKLIMEMGHSISGNPMVLLRIILFLVGLILTFSRRDIREKIRRLTGSGWDKIKGTVGMGVKVSYI</sequence>
<dbReference type="STRING" id="1328760.A0A165FYD8"/>
<evidence type="ECO:0000256" key="1">
    <source>
        <dbReference type="SAM" id="MobiDB-lite"/>
    </source>
</evidence>
<reference evidence="3 4" key="1">
    <citation type="journal article" date="2016" name="Fungal Biol.">
        <title>The genome of Xylona heveae provides a window into fungal endophytism.</title>
        <authorList>
            <person name="Gazis R."/>
            <person name="Kuo A."/>
            <person name="Riley R."/>
            <person name="LaButti K."/>
            <person name="Lipzen A."/>
            <person name="Lin J."/>
            <person name="Amirebrahimi M."/>
            <person name="Hesse C.N."/>
            <person name="Spatafora J.W."/>
            <person name="Henrissat B."/>
            <person name="Hainaut M."/>
            <person name="Grigoriev I.V."/>
            <person name="Hibbett D.S."/>
        </authorList>
    </citation>
    <scope>NUCLEOTIDE SEQUENCE [LARGE SCALE GENOMIC DNA]</scope>
    <source>
        <strain evidence="3 4">TC161</strain>
    </source>
</reference>
<keyword evidence="4" id="KW-1185">Reference proteome</keyword>
<keyword evidence="2" id="KW-0812">Transmembrane</keyword>
<dbReference type="EMBL" id="KV407460">
    <property type="protein sequence ID" value="KZF21530.1"/>
    <property type="molecule type" value="Genomic_DNA"/>
</dbReference>
<proteinExistence type="predicted"/>